<proteinExistence type="predicted"/>
<accession>A0AB35MEI2</accession>
<comment type="caution">
    <text evidence="1">The sequence shown here is derived from an EMBL/GenBank/DDBJ whole genome shotgun (WGS) entry which is preliminary data.</text>
</comment>
<dbReference type="Proteomes" id="UP001172756">
    <property type="component" value="Unassembled WGS sequence"/>
</dbReference>
<protein>
    <submittedName>
        <fullName evidence="1">DUF4192 family protein</fullName>
    </submittedName>
</protein>
<dbReference type="Pfam" id="PF13830">
    <property type="entry name" value="DUF4192"/>
    <property type="match status" value="1"/>
</dbReference>
<evidence type="ECO:0000313" key="1">
    <source>
        <dbReference type="EMBL" id="MDN4482145.1"/>
    </source>
</evidence>
<dbReference type="EMBL" id="JAUHQB010000001">
    <property type="protein sequence ID" value="MDN4482145.1"/>
    <property type="molecule type" value="Genomic_DNA"/>
</dbReference>
<sequence>MTVITGPGELVALVPRMLGFEPADSVVTVLLGDAGAVLAALRVDRRDLLADDGPDLALQVAAQAARDGAARALVLGFTDEPADRRCDALDRVADALADTVGEVGSWRVTAGRYFCPDCTDPRCCPPGGRAVPAARPDPGLDGRWRRAWARDLRSAPAEERRKSVRAAQRWEARASALGPAGWRVRSVETWLVALGSDGWNAALLGRIAAGLADVRVRDAALIALVPGADAAVAEARDGRDGEAVAAVLGAGLTPRSAPDPVRSARARELLAGILDHLAGERAAPAAAMLAVLAWWTSDRDGAVAWSEVALELQPGYRLAGLVRALVETSGER</sequence>
<organism evidence="1 2">
    <name type="scientific">Demequina lignilytica</name>
    <dbReference type="NCBI Taxonomy" id="3051663"/>
    <lineage>
        <taxon>Bacteria</taxon>
        <taxon>Bacillati</taxon>
        <taxon>Actinomycetota</taxon>
        <taxon>Actinomycetes</taxon>
        <taxon>Micrococcales</taxon>
        <taxon>Demequinaceae</taxon>
        <taxon>Demequina</taxon>
    </lineage>
</organism>
<name>A0AB35MEI2_9MICO</name>
<dbReference type="InterPro" id="IPR025447">
    <property type="entry name" value="DUF4192"/>
</dbReference>
<dbReference type="RefSeq" id="WP_301159357.1">
    <property type="nucleotide sequence ID" value="NZ_JAUHQB010000001.1"/>
</dbReference>
<dbReference type="AlphaFoldDB" id="A0AB35MEI2"/>
<evidence type="ECO:0000313" key="2">
    <source>
        <dbReference type="Proteomes" id="UP001172756"/>
    </source>
</evidence>
<gene>
    <name evidence="1" type="ORF">QQ002_01170</name>
</gene>
<reference evidence="1 2" key="1">
    <citation type="submission" date="2023-06" db="EMBL/GenBank/DDBJ databases">
        <title>SYSU T0a273.</title>
        <authorList>
            <person name="Gao L."/>
            <person name="Fang B.-Z."/>
            <person name="Li W.-J."/>
        </authorList>
    </citation>
    <scope>NUCLEOTIDE SEQUENCE [LARGE SCALE GENOMIC DNA]</scope>
    <source>
        <strain evidence="1 2">SYSU T0a273</strain>
    </source>
</reference>